<evidence type="ECO:0000313" key="2">
    <source>
        <dbReference type="Proteomes" id="UP001056500"/>
    </source>
</evidence>
<reference evidence="1" key="1">
    <citation type="submission" date="2022-06" db="EMBL/GenBank/DDBJ databases">
        <title>Genome sequencing of Brevibacillus sp. BB3-R1.</title>
        <authorList>
            <person name="Heo J."/>
            <person name="Lee D."/>
            <person name="Won M."/>
            <person name="Han B.-H."/>
            <person name="Hong S.-B."/>
            <person name="Kwon S.-W."/>
        </authorList>
    </citation>
    <scope>NUCLEOTIDE SEQUENCE</scope>
    <source>
        <strain evidence="1">BB3-R1</strain>
    </source>
</reference>
<keyword evidence="2" id="KW-1185">Reference proteome</keyword>
<evidence type="ECO:0000313" key="1">
    <source>
        <dbReference type="EMBL" id="USG63791.1"/>
    </source>
</evidence>
<dbReference type="Proteomes" id="UP001056500">
    <property type="component" value="Chromosome"/>
</dbReference>
<proteinExistence type="predicted"/>
<protein>
    <submittedName>
        <fullName evidence="1">Uncharacterized protein</fullName>
    </submittedName>
</protein>
<accession>A0ABY4WGK8</accession>
<organism evidence="1 2">
    <name type="scientific">Brevibacillus ruminantium</name>
    <dbReference type="NCBI Taxonomy" id="2950604"/>
    <lineage>
        <taxon>Bacteria</taxon>
        <taxon>Bacillati</taxon>
        <taxon>Bacillota</taxon>
        <taxon>Bacilli</taxon>
        <taxon>Bacillales</taxon>
        <taxon>Paenibacillaceae</taxon>
        <taxon>Brevibacillus</taxon>
    </lineage>
</organism>
<name>A0ABY4WGK8_9BACL</name>
<dbReference type="EMBL" id="CP098755">
    <property type="protein sequence ID" value="USG63791.1"/>
    <property type="molecule type" value="Genomic_DNA"/>
</dbReference>
<sequence length="106" mass="12348">MDIHKHDELLTTLQKQFAEGQIAVQFTQWDGEGDDEEVTEFRGTLVEWKLSDNDFGEKDLFILFRLKSEDDIELLMEIPAEEENLAEWNEGRLTIFGTEAELILTK</sequence>
<gene>
    <name evidence="1" type="ORF">NDK47_16620</name>
</gene>
<dbReference type="RefSeq" id="WP_251870870.1">
    <property type="nucleotide sequence ID" value="NZ_CP098755.1"/>
</dbReference>